<evidence type="ECO:0000313" key="3">
    <source>
        <dbReference type="EMBL" id="VFJ60960.1"/>
    </source>
</evidence>
<feature type="region of interest" description="Disordered" evidence="1">
    <location>
        <begin position="1"/>
        <end position="30"/>
    </location>
</feature>
<evidence type="ECO:0000313" key="2">
    <source>
        <dbReference type="EMBL" id="VFJ47073.1"/>
    </source>
</evidence>
<accession>A0A450S5D0</accession>
<protein>
    <submittedName>
        <fullName evidence="2">Uncharacterized protein</fullName>
    </submittedName>
</protein>
<proteinExistence type="predicted"/>
<name>A0A450S5D0_9GAMM</name>
<evidence type="ECO:0000256" key="1">
    <source>
        <dbReference type="SAM" id="MobiDB-lite"/>
    </source>
</evidence>
<dbReference type="AlphaFoldDB" id="A0A450S5D0"/>
<reference evidence="2" key="1">
    <citation type="submission" date="2019-02" db="EMBL/GenBank/DDBJ databases">
        <authorList>
            <person name="Gruber-Vodicka R. H."/>
            <person name="Seah K. B. B."/>
        </authorList>
    </citation>
    <scope>NUCLEOTIDE SEQUENCE</scope>
    <source>
        <strain evidence="2">BECK_DK161</strain>
        <strain evidence="3">BECK_DK47</strain>
    </source>
</reference>
<dbReference type="EMBL" id="CAADEY010000017">
    <property type="protein sequence ID" value="VFJ47073.1"/>
    <property type="molecule type" value="Genomic_DNA"/>
</dbReference>
<gene>
    <name evidence="3" type="ORF">BECKDK2373B_GA0170837_10971</name>
    <name evidence="2" type="ORF">BECKDK2373C_GA0170839_10171</name>
</gene>
<sequence length="58" mass="6124">MGREEGKMGRKKGARARSPESTRVLKQKGLLPGQIAGTAGIFLSEPEGLQQGGETKIS</sequence>
<organism evidence="2">
    <name type="scientific">Candidatus Kentrum sp. DK</name>
    <dbReference type="NCBI Taxonomy" id="2126562"/>
    <lineage>
        <taxon>Bacteria</taxon>
        <taxon>Pseudomonadati</taxon>
        <taxon>Pseudomonadota</taxon>
        <taxon>Gammaproteobacteria</taxon>
        <taxon>Candidatus Kentrum</taxon>
    </lineage>
</organism>
<dbReference type="EMBL" id="CAADEX010000097">
    <property type="protein sequence ID" value="VFJ60960.1"/>
    <property type="molecule type" value="Genomic_DNA"/>
</dbReference>